<proteinExistence type="predicted"/>
<keyword evidence="1" id="KW-0472">Membrane</keyword>
<dbReference type="RefSeq" id="WP_269311981.1">
    <property type="nucleotide sequence ID" value="NZ_CP114052.1"/>
</dbReference>
<evidence type="ECO:0000256" key="1">
    <source>
        <dbReference type="SAM" id="Phobius"/>
    </source>
</evidence>
<evidence type="ECO:0000313" key="3">
    <source>
        <dbReference type="Proteomes" id="UP001164187"/>
    </source>
</evidence>
<name>A0ABY7JPL1_9FIRM</name>
<feature type="transmembrane region" description="Helical" evidence="1">
    <location>
        <begin position="314"/>
        <end position="333"/>
    </location>
</feature>
<keyword evidence="3" id="KW-1185">Reference proteome</keyword>
<accession>A0ABY7JPL1</accession>
<keyword evidence="1" id="KW-0812">Transmembrane</keyword>
<evidence type="ECO:0000313" key="2">
    <source>
        <dbReference type="EMBL" id="WAW15310.1"/>
    </source>
</evidence>
<keyword evidence="1" id="KW-1133">Transmembrane helix</keyword>
<reference evidence="2" key="1">
    <citation type="submission" date="2022-12" db="EMBL/GenBank/DDBJ databases">
        <title>Peptostreptococcus.</title>
        <authorList>
            <person name="Lee S.H."/>
        </authorList>
    </citation>
    <scope>NUCLEOTIDE SEQUENCE</scope>
    <source>
        <strain evidence="2">CBA3647</strain>
    </source>
</reference>
<dbReference type="Proteomes" id="UP001164187">
    <property type="component" value="Chromosome"/>
</dbReference>
<gene>
    <name evidence="2" type="ORF">O0R46_02325</name>
</gene>
<protein>
    <submittedName>
        <fullName evidence="2">Uncharacterized protein</fullName>
    </submittedName>
</protein>
<organism evidence="2 3">
    <name type="scientific">Peptostreptococcus equinus</name>
    <dbReference type="NCBI Taxonomy" id="3003601"/>
    <lineage>
        <taxon>Bacteria</taxon>
        <taxon>Bacillati</taxon>
        <taxon>Bacillota</taxon>
        <taxon>Clostridia</taxon>
        <taxon>Peptostreptococcales</taxon>
        <taxon>Peptostreptococcaceae</taxon>
        <taxon>Peptostreptococcus</taxon>
    </lineage>
</organism>
<dbReference type="EMBL" id="CP114052">
    <property type="protein sequence ID" value="WAW15310.1"/>
    <property type="molecule type" value="Genomic_DNA"/>
</dbReference>
<sequence>MFLLINLEMESCSIRIFGECKISKTISLKDDLRGKIDLSNIYYFTNLIVESIIGLIDVKKIKRIFLFYQRDDVIIKTIEVRRKSSEKDIKNLVSMIFERELNININEYMYYYKKLNCLEENSQNSIGDTELIKITLVPNYVLDISSCIEKVLKKKIKAVHLNYQIIEEAFKEDITKYSPNTILEIRNSYIYLYTVKEKIIDEVMVIDEFDVEENIIKYINSRGKCIILNDDKNSSMFNNKFFKDDVLKDNSEDISGEHSSIKDNNFIVIDRYYDKICDFIIYRYEKSRIENFIFAYKKPYINLKYLSKKLDTSYNIICILCVFVLILSLGSLLNDYNACIELIDNLENVQKNSRATGKRTKK</sequence>